<name>A0A5B7H1M9_PORTR</name>
<keyword evidence="1" id="KW-0812">Transmembrane</keyword>
<gene>
    <name evidence="2" type="ORF">E2C01_060213</name>
</gene>
<feature type="transmembrane region" description="Helical" evidence="1">
    <location>
        <begin position="89"/>
        <end position="109"/>
    </location>
</feature>
<keyword evidence="3" id="KW-1185">Reference proteome</keyword>
<dbReference type="Proteomes" id="UP000324222">
    <property type="component" value="Unassembled WGS sequence"/>
</dbReference>
<proteinExistence type="predicted"/>
<feature type="transmembrane region" description="Helical" evidence="1">
    <location>
        <begin position="155"/>
        <end position="176"/>
    </location>
</feature>
<organism evidence="2 3">
    <name type="scientific">Portunus trituberculatus</name>
    <name type="common">Swimming crab</name>
    <name type="synonym">Neptunus trituberculatus</name>
    <dbReference type="NCBI Taxonomy" id="210409"/>
    <lineage>
        <taxon>Eukaryota</taxon>
        <taxon>Metazoa</taxon>
        <taxon>Ecdysozoa</taxon>
        <taxon>Arthropoda</taxon>
        <taxon>Crustacea</taxon>
        <taxon>Multicrustacea</taxon>
        <taxon>Malacostraca</taxon>
        <taxon>Eumalacostraca</taxon>
        <taxon>Eucarida</taxon>
        <taxon>Decapoda</taxon>
        <taxon>Pleocyemata</taxon>
        <taxon>Brachyura</taxon>
        <taxon>Eubrachyura</taxon>
        <taxon>Portunoidea</taxon>
        <taxon>Portunidae</taxon>
        <taxon>Portuninae</taxon>
        <taxon>Portunus</taxon>
    </lineage>
</organism>
<evidence type="ECO:0000256" key="1">
    <source>
        <dbReference type="SAM" id="Phobius"/>
    </source>
</evidence>
<dbReference type="AlphaFoldDB" id="A0A5B7H1M9"/>
<feature type="transmembrane region" description="Helical" evidence="1">
    <location>
        <begin position="188"/>
        <end position="211"/>
    </location>
</feature>
<keyword evidence="1" id="KW-0472">Membrane</keyword>
<protein>
    <submittedName>
        <fullName evidence="2">Uncharacterized protein</fullName>
    </submittedName>
</protein>
<feature type="transmembrane region" description="Helical" evidence="1">
    <location>
        <begin position="63"/>
        <end position="83"/>
    </location>
</feature>
<keyword evidence="1" id="KW-1133">Transmembrane helix</keyword>
<comment type="caution">
    <text evidence="2">The sequence shown here is derived from an EMBL/GenBank/DDBJ whole genome shotgun (WGS) entry which is preliminary data.</text>
</comment>
<accession>A0A5B7H1M9</accession>
<evidence type="ECO:0000313" key="3">
    <source>
        <dbReference type="Proteomes" id="UP000324222"/>
    </source>
</evidence>
<feature type="transmembrane region" description="Helical" evidence="1">
    <location>
        <begin position="116"/>
        <end position="135"/>
    </location>
</feature>
<dbReference type="EMBL" id="VSRR010024227">
    <property type="protein sequence ID" value="MPC66070.1"/>
    <property type="molecule type" value="Genomic_DNA"/>
</dbReference>
<reference evidence="2 3" key="1">
    <citation type="submission" date="2019-05" db="EMBL/GenBank/DDBJ databases">
        <title>Another draft genome of Portunus trituberculatus and its Hox gene families provides insights of decapod evolution.</title>
        <authorList>
            <person name="Jeong J.-H."/>
            <person name="Song I."/>
            <person name="Kim S."/>
            <person name="Choi T."/>
            <person name="Kim D."/>
            <person name="Ryu S."/>
            <person name="Kim W."/>
        </authorList>
    </citation>
    <scope>NUCLEOTIDE SEQUENCE [LARGE SCALE GENOMIC DNA]</scope>
    <source>
        <tissue evidence="2">Muscle</tissue>
    </source>
</reference>
<evidence type="ECO:0000313" key="2">
    <source>
        <dbReference type="EMBL" id="MPC66070.1"/>
    </source>
</evidence>
<sequence length="217" mass="24941">MPRDVGYRSGAAATTRRSLIGQVITMRISRHHLAREWPSHTSARHATPDRLTLARKVPISRQLGCCFLTCSCAFTLLLLFLFLLFLLLLLLFLLILPHFLAFVFFTLSLRSFLYDFVFVVHLSPFPPSLLTPTTISRYPSLLSRFSFSFYSPSSFFFYMILFFLSCSLVCSYAFAFSLLPSSLPSTAAIFNCSFYTSSFLFCFLYIFVFLYNSLFSY</sequence>